<organism evidence="2 3">
    <name type="scientific">Deinococcus multiflagellatus</name>
    <dbReference type="NCBI Taxonomy" id="1656887"/>
    <lineage>
        <taxon>Bacteria</taxon>
        <taxon>Thermotogati</taxon>
        <taxon>Deinococcota</taxon>
        <taxon>Deinococci</taxon>
        <taxon>Deinococcales</taxon>
        <taxon>Deinococcaceae</taxon>
        <taxon>Deinococcus</taxon>
    </lineage>
</organism>
<feature type="compositionally biased region" description="Pro residues" evidence="1">
    <location>
        <begin position="96"/>
        <end position="115"/>
    </location>
</feature>
<dbReference type="Proteomes" id="UP001596317">
    <property type="component" value="Unassembled WGS sequence"/>
</dbReference>
<gene>
    <name evidence="2" type="ORF">ACFP90_27005</name>
</gene>
<reference evidence="3" key="1">
    <citation type="journal article" date="2019" name="Int. J. Syst. Evol. Microbiol.">
        <title>The Global Catalogue of Microorganisms (GCM) 10K type strain sequencing project: providing services to taxonomists for standard genome sequencing and annotation.</title>
        <authorList>
            <consortium name="The Broad Institute Genomics Platform"/>
            <consortium name="The Broad Institute Genome Sequencing Center for Infectious Disease"/>
            <person name="Wu L."/>
            <person name="Ma J."/>
        </authorList>
    </citation>
    <scope>NUCLEOTIDE SEQUENCE [LARGE SCALE GENOMIC DNA]</scope>
    <source>
        <strain evidence="3">CCUG 63830</strain>
    </source>
</reference>
<accession>A0ABW1ZTH2</accession>
<dbReference type="RefSeq" id="WP_380059313.1">
    <property type="nucleotide sequence ID" value="NZ_JBHSWB010000004.1"/>
</dbReference>
<name>A0ABW1ZTH2_9DEIO</name>
<evidence type="ECO:0000313" key="2">
    <source>
        <dbReference type="EMBL" id="MFC6663666.1"/>
    </source>
</evidence>
<evidence type="ECO:0000256" key="1">
    <source>
        <dbReference type="SAM" id="MobiDB-lite"/>
    </source>
</evidence>
<sequence>MLSLTLGAGQVSAQTSAAPATVTTVAPGVPATTQPISLELLPAGTVVLGDGRYLISNYGGLGIDIYIYSPTPLRIAAPSERTAFEANYADATGTRPPVPAAPTAAPPARSPPGPPSCRRFSRAAFKARPGRTRP</sequence>
<evidence type="ECO:0000313" key="3">
    <source>
        <dbReference type="Proteomes" id="UP001596317"/>
    </source>
</evidence>
<keyword evidence="3" id="KW-1185">Reference proteome</keyword>
<protein>
    <submittedName>
        <fullName evidence="2">Uncharacterized protein</fullName>
    </submittedName>
</protein>
<dbReference type="EMBL" id="JBHSWB010000004">
    <property type="protein sequence ID" value="MFC6663666.1"/>
    <property type="molecule type" value="Genomic_DNA"/>
</dbReference>
<feature type="region of interest" description="Disordered" evidence="1">
    <location>
        <begin position="88"/>
        <end position="134"/>
    </location>
</feature>
<comment type="caution">
    <text evidence="2">The sequence shown here is derived from an EMBL/GenBank/DDBJ whole genome shotgun (WGS) entry which is preliminary data.</text>
</comment>
<proteinExistence type="predicted"/>